<keyword evidence="2" id="KW-1133">Transmembrane helix</keyword>
<dbReference type="Proteomes" id="UP000886841">
    <property type="component" value="Unassembled WGS sequence"/>
</dbReference>
<accession>A0A9D1EL27</accession>
<feature type="region of interest" description="Disordered" evidence="1">
    <location>
        <begin position="197"/>
        <end position="257"/>
    </location>
</feature>
<feature type="domain" description="YARHG" evidence="3">
    <location>
        <begin position="273"/>
        <end position="362"/>
    </location>
</feature>
<dbReference type="Pfam" id="PF13308">
    <property type="entry name" value="YARHG"/>
    <property type="match status" value="1"/>
</dbReference>
<feature type="compositionally biased region" description="Polar residues" evidence="1">
    <location>
        <begin position="68"/>
        <end position="130"/>
    </location>
</feature>
<dbReference type="PANTHER" id="PTHR40038:SF1">
    <property type="entry name" value="MEMBRANE-ASSOCIATED PROTEIN TCAA"/>
    <property type="match status" value="1"/>
</dbReference>
<feature type="compositionally biased region" description="Basic and acidic residues" evidence="1">
    <location>
        <begin position="138"/>
        <end position="162"/>
    </location>
</feature>
<reference evidence="4" key="1">
    <citation type="submission" date="2020-10" db="EMBL/GenBank/DDBJ databases">
        <authorList>
            <person name="Gilroy R."/>
        </authorList>
    </citation>
    <scope>NUCLEOTIDE SEQUENCE</scope>
    <source>
        <strain evidence="4">ChiSxjej1B13-7041</strain>
    </source>
</reference>
<evidence type="ECO:0000313" key="5">
    <source>
        <dbReference type="Proteomes" id="UP000886841"/>
    </source>
</evidence>
<keyword evidence="2" id="KW-0812">Transmembrane</keyword>
<feature type="compositionally biased region" description="Acidic residues" evidence="1">
    <location>
        <begin position="211"/>
        <end position="224"/>
    </location>
</feature>
<comment type="caution">
    <text evidence="4">The sequence shown here is derived from an EMBL/GenBank/DDBJ whole genome shotgun (WGS) entry which is preliminary data.</text>
</comment>
<keyword evidence="2" id="KW-0472">Membrane</keyword>
<evidence type="ECO:0000256" key="1">
    <source>
        <dbReference type="SAM" id="MobiDB-lite"/>
    </source>
</evidence>
<dbReference type="InterPro" id="IPR038434">
    <property type="entry name" value="YARHG_sf"/>
</dbReference>
<name>A0A9D1EL27_9FIRM</name>
<dbReference type="InterPro" id="IPR026870">
    <property type="entry name" value="Zinc_ribbon_dom"/>
</dbReference>
<dbReference type="Pfam" id="PF13240">
    <property type="entry name" value="Zn_Ribbon_1"/>
    <property type="match status" value="1"/>
</dbReference>
<organism evidence="4 5">
    <name type="scientific">Candidatus Egerieimonas intestinavium</name>
    <dbReference type="NCBI Taxonomy" id="2840777"/>
    <lineage>
        <taxon>Bacteria</taxon>
        <taxon>Bacillati</taxon>
        <taxon>Bacillota</taxon>
        <taxon>Clostridia</taxon>
        <taxon>Lachnospirales</taxon>
        <taxon>Lachnospiraceae</taxon>
        <taxon>Lachnospiraceae incertae sedis</taxon>
        <taxon>Candidatus Egerieimonas</taxon>
    </lineage>
</organism>
<protein>
    <submittedName>
        <fullName evidence="4">YARHG domain-containing protein</fullName>
    </submittedName>
</protein>
<feature type="region of interest" description="Disordered" evidence="1">
    <location>
        <begin position="1"/>
        <end position="168"/>
    </location>
</feature>
<evidence type="ECO:0000313" key="4">
    <source>
        <dbReference type="EMBL" id="HIR93848.1"/>
    </source>
</evidence>
<gene>
    <name evidence="4" type="ORF">IAB98_10575</name>
</gene>
<dbReference type="EMBL" id="DVHU01000094">
    <property type="protein sequence ID" value="HIR93848.1"/>
    <property type="molecule type" value="Genomic_DNA"/>
</dbReference>
<feature type="compositionally biased region" description="Basic and acidic residues" evidence="1">
    <location>
        <begin position="225"/>
        <end position="235"/>
    </location>
</feature>
<dbReference type="InterPro" id="IPR025582">
    <property type="entry name" value="YARHG_dom"/>
</dbReference>
<evidence type="ECO:0000259" key="3">
    <source>
        <dbReference type="SMART" id="SM01324"/>
    </source>
</evidence>
<dbReference type="PANTHER" id="PTHR40038">
    <property type="entry name" value="MEMBRANE-ASSOCIATED PROTEIN TCAA"/>
    <property type="match status" value="1"/>
</dbReference>
<sequence>MFCHNCGSKLEDGDLFCPECGTPVEQQPEQAGRPEGGSGQADMEETWVFQGQRQEGGAQPGNGWDAAQRNQQPGNSWGNTQRNAQPGNTWENSQGNSWQERGWESSQGGQQAGNSWDTPQGQQAGNSWDTPQGGGRPDPARYQEPEQFRRQEKRRAEKEAQKKRNQTITLALLGVAIVALLGAVIFGIWTLTRPEDEEDYTAPQVAAAPTDEPEDGDGQEPADGEDQKPADEEKVTVTASPTPTATPTEEPTPTLAPVTVVTAAPTPTPASSGDYIFPDSNSRYLSYEEVAAKGQQELVYARNEIFARHGRKFKSEDLQAYFNSKSWYTPIYEADEFTTELQNRLFNSYEKENIKQITKVEKDKGYTS</sequence>
<dbReference type="AlphaFoldDB" id="A0A9D1EL27"/>
<feature type="transmembrane region" description="Helical" evidence="2">
    <location>
        <begin position="168"/>
        <end position="189"/>
    </location>
</feature>
<dbReference type="SMART" id="SM01324">
    <property type="entry name" value="YARHG"/>
    <property type="match status" value="1"/>
</dbReference>
<dbReference type="Gene3D" id="1.20.58.1690">
    <property type="match status" value="1"/>
</dbReference>
<proteinExistence type="predicted"/>
<feature type="compositionally biased region" description="Low complexity" evidence="1">
    <location>
        <begin position="236"/>
        <end position="257"/>
    </location>
</feature>
<reference evidence="4" key="2">
    <citation type="journal article" date="2021" name="PeerJ">
        <title>Extensive microbial diversity within the chicken gut microbiome revealed by metagenomics and culture.</title>
        <authorList>
            <person name="Gilroy R."/>
            <person name="Ravi A."/>
            <person name="Getino M."/>
            <person name="Pursley I."/>
            <person name="Horton D.L."/>
            <person name="Alikhan N.F."/>
            <person name="Baker D."/>
            <person name="Gharbi K."/>
            <person name="Hall N."/>
            <person name="Watson M."/>
            <person name="Adriaenssens E.M."/>
            <person name="Foster-Nyarko E."/>
            <person name="Jarju S."/>
            <person name="Secka A."/>
            <person name="Antonio M."/>
            <person name="Oren A."/>
            <person name="Chaudhuri R.R."/>
            <person name="La Ragione R."/>
            <person name="Hildebrand F."/>
            <person name="Pallen M.J."/>
        </authorList>
    </citation>
    <scope>NUCLEOTIDE SEQUENCE</scope>
    <source>
        <strain evidence="4">ChiSxjej1B13-7041</strain>
    </source>
</reference>
<evidence type="ECO:0000256" key="2">
    <source>
        <dbReference type="SAM" id="Phobius"/>
    </source>
</evidence>